<name>A0ABS7EEP4_9GAMM</name>
<organism evidence="1 2">
    <name type="scientific">Neiella holothuriorum</name>
    <dbReference type="NCBI Taxonomy" id="2870530"/>
    <lineage>
        <taxon>Bacteria</taxon>
        <taxon>Pseudomonadati</taxon>
        <taxon>Pseudomonadota</taxon>
        <taxon>Gammaproteobacteria</taxon>
        <taxon>Alteromonadales</taxon>
        <taxon>Echinimonadaceae</taxon>
        <taxon>Neiella</taxon>
    </lineage>
</organism>
<dbReference type="Proteomes" id="UP001166251">
    <property type="component" value="Unassembled WGS sequence"/>
</dbReference>
<evidence type="ECO:0000313" key="1">
    <source>
        <dbReference type="EMBL" id="MBW8190812.1"/>
    </source>
</evidence>
<proteinExistence type="predicted"/>
<dbReference type="SUPFAM" id="SSF47661">
    <property type="entry name" value="t-snare proteins"/>
    <property type="match status" value="1"/>
</dbReference>
<evidence type="ECO:0000313" key="2">
    <source>
        <dbReference type="Proteomes" id="UP001166251"/>
    </source>
</evidence>
<accession>A0ABS7EEP4</accession>
<protein>
    <submittedName>
        <fullName evidence="1">Uncharacterized protein</fullName>
    </submittedName>
</protein>
<gene>
    <name evidence="1" type="ORF">K0504_07175</name>
</gene>
<reference evidence="1" key="1">
    <citation type="submission" date="2021-07" db="EMBL/GenBank/DDBJ databases">
        <title>Neiella marina sp. nov., isolated from the intestinal content of sea cucumber Apostichopus japonicus.</title>
        <authorList>
            <person name="Bai X."/>
        </authorList>
    </citation>
    <scope>NUCLEOTIDE SEQUENCE</scope>
    <source>
        <strain evidence="1">126</strain>
    </source>
</reference>
<keyword evidence="2" id="KW-1185">Reference proteome</keyword>
<dbReference type="InterPro" id="IPR010989">
    <property type="entry name" value="SNARE"/>
</dbReference>
<comment type="caution">
    <text evidence="1">The sequence shown here is derived from an EMBL/GenBank/DDBJ whole genome shotgun (WGS) entry which is preliminary data.</text>
</comment>
<dbReference type="RefSeq" id="WP_220103493.1">
    <property type="nucleotide sequence ID" value="NZ_JAHZSS010000006.1"/>
</dbReference>
<dbReference type="EMBL" id="JAHZSS010000006">
    <property type="protein sequence ID" value="MBW8190812.1"/>
    <property type="molecule type" value="Genomic_DNA"/>
</dbReference>
<sequence>MLEATEQLDQLGASLQSEYVKLEQASDARDISESIAKINQHVSLLDRLARQLSQQMTPQNQEEIVPVLQKIATLTEQTLTDSQQQLEKAKAGILTLRQTAAGVSAYHQVKKIR</sequence>